<proteinExistence type="predicted"/>
<dbReference type="Proteomes" id="UP001056120">
    <property type="component" value="Linkage Group LG11"/>
</dbReference>
<reference evidence="2" key="1">
    <citation type="journal article" date="2022" name="Mol. Ecol. Resour.">
        <title>The genomes of chicory, endive, great burdock and yacon provide insights into Asteraceae palaeo-polyploidization history and plant inulin production.</title>
        <authorList>
            <person name="Fan W."/>
            <person name="Wang S."/>
            <person name="Wang H."/>
            <person name="Wang A."/>
            <person name="Jiang F."/>
            <person name="Liu H."/>
            <person name="Zhao H."/>
            <person name="Xu D."/>
            <person name="Zhang Y."/>
        </authorList>
    </citation>
    <scope>NUCLEOTIDE SEQUENCE [LARGE SCALE GENOMIC DNA]</scope>
    <source>
        <strain evidence="2">cv. Yunnan</strain>
    </source>
</reference>
<dbReference type="EMBL" id="CM042028">
    <property type="protein sequence ID" value="KAI3797366.1"/>
    <property type="molecule type" value="Genomic_DNA"/>
</dbReference>
<reference evidence="1 2" key="2">
    <citation type="journal article" date="2022" name="Mol. Ecol. Resour.">
        <title>The genomes of chicory, endive, great burdock and yacon provide insights into Asteraceae paleo-polyploidization history and plant inulin production.</title>
        <authorList>
            <person name="Fan W."/>
            <person name="Wang S."/>
            <person name="Wang H."/>
            <person name="Wang A."/>
            <person name="Jiang F."/>
            <person name="Liu H."/>
            <person name="Zhao H."/>
            <person name="Xu D."/>
            <person name="Zhang Y."/>
        </authorList>
    </citation>
    <scope>NUCLEOTIDE SEQUENCE [LARGE SCALE GENOMIC DNA]</scope>
    <source>
        <strain evidence="2">cv. Yunnan</strain>
        <tissue evidence="1">Leaves</tissue>
    </source>
</reference>
<keyword evidence="2" id="KW-1185">Reference proteome</keyword>
<comment type="caution">
    <text evidence="1">The sequence shown here is derived from an EMBL/GenBank/DDBJ whole genome shotgun (WGS) entry which is preliminary data.</text>
</comment>
<sequence>MQEFVKTIQHDFTKTLWNTEEITSNEEIEITVVVLMGHWIKKVFGVSGPDMNSVKASKVFSDLCCHVQSPSHRS</sequence>
<organism evidence="1 2">
    <name type="scientific">Smallanthus sonchifolius</name>
    <dbReference type="NCBI Taxonomy" id="185202"/>
    <lineage>
        <taxon>Eukaryota</taxon>
        <taxon>Viridiplantae</taxon>
        <taxon>Streptophyta</taxon>
        <taxon>Embryophyta</taxon>
        <taxon>Tracheophyta</taxon>
        <taxon>Spermatophyta</taxon>
        <taxon>Magnoliopsida</taxon>
        <taxon>eudicotyledons</taxon>
        <taxon>Gunneridae</taxon>
        <taxon>Pentapetalae</taxon>
        <taxon>asterids</taxon>
        <taxon>campanulids</taxon>
        <taxon>Asterales</taxon>
        <taxon>Asteraceae</taxon>
        <taxon>Asteroideae</taxon>
        <taxon>Heliantheae alliance</taxon>
        <taxon>Millerieae</taxon>
        <taxon>Smallanthus</taxon>
    </lineage>
</organism>
<evidence type="ECO:0000313" key="1">
    <source>
        <dbReference type="EMBL" id="KAI3797366.1"/>
    </source>
</evidence>
<name>A0ACB9HQ41_9ASTR</name>
<evidence type="ECO:0000313" key="2">
    <source>
        <dbReference type="Proteomes" id="UP001056120"/>
    </source>
</evidence>
<accession>A0ACB9HQ41</accession>
<protein>
    <submittedName>
        <fullName evidence="1">Uncharacterized protein</fullName>
    </submittedName>
</protein>
<gene>
    <name evidence="1" type="ORF">L1987_32622</name>
</gene>